<evidence type="ECO:0000313" key="1">
    <source>
        <dbReference type="EMBL" id="MXP41365.1"/>
    </source>
</evidence>
<name>A0A6I4UWK5_9SPHN</name>
<dbReference type="OrthoDB" id="9785438at2"/>
<dbReference type="GO" id="GO:0015035">
    <property type="term" value="F:protein-disulfide reductase activity"/>
    <property type="evidence" value="ECO:0007669"/>
    <property type="project" value="InterPro"/>
</dbReference>
<organism evidence="1 2">
    <name type="scientific">Croceibacterium soli</name>
    <dbReference type="NCBI Taxonomy" id="1739690"/>
    <lineage>
        <taxon>Bacteria</taxon>
        <taxon>Pseudomonadati</taxon>
        <taxon>Pseudomonadota</taxon>
        <taxon>Alphaproteobacteria</taxon>
        <taxon>Sphingomonadales</taxon>
        <taxon>Erythrobacteraceae</taxon>
        <taxon>Croceibacterium</taxon>
    </lineage>
</organism>
<gene>
    <name evidence="1" type="ORF">GRI75_06885</name>
</gene>
<keyword evidence="2" id="KW-1185">Reference proteome</keyword>
<dbReference type="EMBL" id="WTYK01000003">
    <property type="protein sequence ID" value="MXP41365.1"/>
    <property type="molecule type" value="Genomic_DNA"/>
</dbReference>
<dbReference type="Proteomes" id="UP000469159">
    <property type="component" value="Unassembled WGS sequence"/>
</dbReference>
<reference evidence="1 2" key="1">
    <citation type="submission" date="2019-12" db="EMBL/GenBank/DDBJ databases">
        <title>Genomic-based taxomic classification of the family Erythrobacteraceae.</title>
        <authorList>
            <person name="Xu L."/>
        </authorList>
    </citation>
    <scope>NUCLEOTIDE SEQUENCE [LARGE SCALE GENOMIC DNA]</scope>
    <source>
        <strain evidence="1 2">MCCC 1K02066</strain>
    </source>
</reference>
<dbReference type="Pfam" id="PF04134">
    <property type="entry name" value="DCC1-like"/>
    <property type="match status" value="1"/>
</dbReference>
<proteinExistence type="predicted"/>
<dbReference type="InterPro" id="IPR007263">
    <property type="entry name" value="DCC1-like"/>
</dbReference>
<protein>
    <submittedName>
        <fullName evidence="1">DUF393 domain-containing protein</fullName>
    </submittedName>
</protein>
<evidence type="ECO:0000313" key="2">
    <source>
        <dbReference type="Proteomes" id="UP000469159"/>
    </source>
</evidence>
<accession>A0A6I4UWK5</accession>
<sequence length="135" mass="15525">METEHAPADPAADNWLLYDGECPFCSAYVRMVRLRKNLGALRMVDAREHGAEYREATELGYDLNDGMLLKLSGRFYHGDESIHVLALASSSQDWFGRFNGWIFRSRKRSAALYPLLRSGRSMALRLLGREKLKQW</sequence>
<comment type="caution">
    <text evidence="1">The sequence shown here is derived from an EMBL/GenBank/DDBJ whole genome shotgun (WGS) entry which is preliminary data.</text>
</comment>
<dbReference type="AlphaFoldDB" id="A0A6I4UWK5"/>